<reference evidence="10" key="1">
    <citation type="submission" date="2013-03" db="EMBL/GenBank/DDBJ databases">
        <authorList>
            <person name="Harkins D.M."/>
            <person name="Durkin A.S."/>
            <person name="Brinkac L.M."/>
            <person name="Haft D.H."/>
            <person name="Selengut J.D."/>
            <person name="Sanka R."/>
            <person name="DePew J."/>
            <person name="Purushe J."/>
            <person name="Hartskeerl R.A."/>
            <person name="Ahmed A."/>
            <person name="van der Linden H."/>
            <person name="Goris M.G.A."/>
            <person name="Vinetz J.M."/>
            <person name="Sutton G.G."/>
            <person name="Nierman W.C."/>
            <person name="Fouts D.E."/>
        </authorList>
    </citation>
    <scope>NUCLEOTIDE SEQUENCE [LARGE SCALE GENOMIC DNA]</scope>
    <source>
        <strain evidence="10">ICFT</strain>
    </source>
</reference>
<evidence type="ECO:0000256" key="8">
    <source>
        <dbReference type="SAM" id="Phobius"/>
    </source>
</evidence>
<evidence type="ECO:0000256" key="6">
    <source>
        <dbReference type="ARBA" id="ARBA00022989"/>
    </source>
</evidence>
<keyword evidence="3 10" id="KW-0328">Glycosyltransferase</keyword>
<dbReference type="GO" id="GO:0005886">
    <property type="term" value="C:plasma membrane"/>
    <property type="evidence" value="ECO:0007669"/>
    <property type="project" value="UniProtKB-SubCell"/>
</dbReference>
<evidence type="ECO:0000313" key="10">
    <source>
        <dbReference type="EMBL" id="EMY76990.1"/>
    </source>
</evidence>
<name>N1WDJ8_9LEPT</name>
<keyword evidence="7 8" id="KW-0472">Membrane</keyword>
<dbReference type="STRING" id="1218598.LEP1GSC060_3148"/>
<dbReference type="PANTHER" id="PTHR33908">
    <property type="entry name" value="MANNOSYLTRANSFERASE YKCB-RELATED"/>
    <property type="match status" value="1"/>
</dbReference>
<feature type="domain" description="Glycosyltransferase RgtA/B/C/D-like" evidence="9">
    <location>
        <begin position="58"/>
        <end position="218"/>
    </location>
</feature>
<comment type="caution">
    <text evidence="10">The sequence shown here is derived from an EMBL/GenBank/DDBJ whole genome shotgun (WGS) entry which is preliminary data.</text>
</comment>
<evidence type="ECO:0000313" key="11">
    <source>
        <dbReference type="Proteomes" id="UP000012313"/>
    </source>
</evidence>
<feature type="transmembrane region" description="Helical" evidence="8">
    <location>
        <begin position="251"/>
        <end position="271"/>
    </location>
</feature>
<feature type="transmembrane region" description="Helical" evidence="8">
    <location>
        <begin position="157"/>
        <end position="190"/>
    </location>
</feature>
<dbReference type="Proteomes" id="UP000012313">
    <property type="component" value="Unassembled WGS sequence"/>
</dbReference>
<keyword evidence="4" id="KW-0808">Transferase</keyword>
<protein>
    <submittedName>
        <fullName evidence="10">Dolichyl-phosphate-mannose-protein mannosyltransferase</fullName>
    </submittedName>
</protein>
<keyword evidence="11" id="KW-1185">Reference proteome</keyword>
<evidence type="ECO:0000256" key="7">
    <source>
        <dbReference type="ARBA" id="ARBA00023136"/>
    </source>
</evidence>
<proteinExistence type="predicted"/>
<evidence type="ECO:0000256" key="5">
    <source>
        <dbReference type="ARBA" id="ARBA00022692"/>
    </source>
</evidence>
<feature type="transmembrane region" description="Helical" evidence="8">
    <location>
        <begin position="134"/>
        <end position="151"/>
    </location>
</feature>
<feature type="transmembrane region" description="Helical" evidence="8">
    <location>
        <begin position="303"/>
        <end position="322"/>
    </location>
</feature>
<gene>
    <name evidence="10" type="ORF">LEP1GSC060_3148</name>
</gene>
<sequence length="506" mass="57612">MWKSAFLTFTKEYKYSILIGFVYFLLEYIFNGPFSVGYFVDEFYYLSCADRLAFGYVDHPPFSIFLLKIIVFLFGDSVDAIRVFPALFGAASVLLTGVIAKKLGGGTWAAAFSSLCFATSPLLQVLFGFYSMNSIEILLLNILILLSINLIEKDRFLYWIAAGLVIGIGVENKHTFSVYVAAILLGLLLGGHSRRIFSKKSLLSALIALIIMIPNIFWMYQNDWVSLEFYSNANKLKNIFTPPWKVLFDQILSHNPFLFPIWFGGLLYLLVIEKTRRFCYLGYAYLALLLLMLLSGSSRPDRIAGLYPLLLAAGAVYLEILISKRWKTYVSALCVLSGFVFIPIGIPILPAEALANYTRFLGVVPVIEKGKHSLLPQWFADRYDWEIYVQKVEEAVLKLTEEDRKQLIVLAASYGQASTLEKFGFNLAPVISGHNNYYLWRPKNIDAKLFLAIGYPEETLRTNFGEVVLIGRFSRRYSRSIDEPIFLCRKPKESVLNSIRNLKMFR</sequence>
<dbReference type="InterPro" id="IPR050297">
    <property type="entry name" value="LipidA_mod_glycosyltrf_83"/>
</dbReference>
<dbReference type="Pfam" id="PF13231">
    <property type="entry name" value="PMT_2"/>
    <property type="match status" value="1"/>
</dbReference>
<dbReference type="PANTHER" id="PTHR33908:SF11">
    <property type="entry name" value="MEMBRANE PROTEIN"/>
    <property type="match status" value="1"/>
</dbReference>
<dbReference type="GO" id="GO:0016763">
    <property type="term" value="F:pentosyltransferase activity"/>
    <property type="evidence" value="ECO:0007669"/>
    <property type="project" value="TreeGrafter"/>
</dbReference>
<accession>N1WDJ8</accession>
<dbReference type="EMBL" id="AOHC02000041">
    <property type="protein sequence ID" value="EMY76990.1"/>
    <property type="molecule type" value="Genomic_DNA"/>
</dbReference>
<evidence type="ECO:0000256" key="3">
    <source>
        <dbReference type="ARBA" id="ARBA00022676"/>
    </source>
</evidence>
<evidence type="ECO:0000259" key="9">
    <source>
        <dbReference type="Pfam" id="PF13231"/>
    </source>
</evidence>
<dbReference type="InterPro" id="IPR038731">
    <property type="entry name" value="RgtA/B/C-like"/>
</dbReference>
<dbReference type="GO" id="GO:0009103">
    <property type="term" value="P:lipopolysaccharide biosynthetic process"/>
    <property type="evidence" value="ECO:0007669"/>
    <property type="project" value="UniProtKB-ARBA"/>
</dbReference>
<keyword evidence="2" id="KW-1003">Cell membrane</keyword>
<evidence type="ECO:0000256" key="1">
    <source>
        <dbReference type="ARBA" id="ARBA00004651"/>
    </source>
</evidence>
<feature type="transmembrane region" description="Helical" evidence="8">
    <location>
        <begin position="52"/>
        <end position="74"/>
    </location>
</feature>
<dbReference type="RefSeq" id="WP_003006628.1">
    <property type="nucleotide sequence ID" value="NZ_AOHC02000041.1"/>
</dbReference>
<organism evidence="10 11">
    <name type="scientific">Leptospira weilii serovar Ranarum str. ICFT</name>
    <dbReference type="NCBI Taxonomy" id="1218598"/>
    <lineage>
        <taxon>Bacteria</taxon>
        <taxon>Pseudomonadati</taxon>
        <taxon>Spirochaetota</taxon>
        <taxon>Spirochaetia</taxon>
        <taxon>Leptospirales</taxon>
        <taxon>Leptospiraceae</taxon>
        <taxon>Leptospira</taxon>
    </lineage>
</organism>
<evidence type="ECO:0000256" key="4">
    <source>
        <dbReference type="ARBA" id="ARBA00022679"/>
    </source>
</evidence>
<feature type="transmembrane region" description="Helical" evidence="8">
    <location>
        <begin position="202"/>
        <end position="220"/>
    </location>
</feature>
<feature type="transmembrane region" description="Helical" evidence="8">
    <location>
        <begin position="278"/>
        <end position="297"/>
    </location>
</feature>
<feature type="transmembrane region" description="Helical" evidence="8">
    <location>
        <begin position="81"/>
        <end position="100"/>
    </location>
</feature>
<comment type="subcellular location">
    <subcellularLocation>
        <location evidence="1">Cell membrane</location>
        <topology evidence="1">Multi-pass membrane protein</topology>
    </subcellularLocation>
</comment>
<keyword evidence="6 8" id="KW-1133">Transmembrane helix</keyword>
<dbReference type="OrthoDB" id="9811222at2"/>
<feature type="transmembrane region" description="Helical" evidence="8">
    <location>
        <begin position="329"/>
        <end position="349"/>
    </location>
</feature>
<dbReference type="AlphaFoldDB" id="N1WDJ8"/>
<evidence type="ECO:0000256" key="2">
    <source>
        <dbReference type="ARBA" id="ARBA00022475"/>
    </source>
</evidence>
<keyword evidence="5 8" id="KW-0812">Transmembrane</keyword>
<feature type="transmembrane region" description="Helical" evidence="8">
    <location>
        <begin position="21"/>
        <end position="40"/>
    </location>
</feature>